<evidence type="ECO:0000256" key="1">
    <source>
        <dbReference type="ARBA" id="ARBA00006432"/>
    </source>
</evidence>
<keyword evidence="10" id="KW-1185">Reference proteome</keyword>
<keyword evidence="3 5" id="KW-0547">Nucleotide-binding</keyword>
<dbReference type="Proteomes" id="UP000594262">
    <property type="component" value="Unplaced"/>
</dbReference>
<organism evidence="9 10">
    <name type="scientific">Clytia hemisphaerica</name>
    <dbReference type="NCBI Taxonomy" id="252671"/>
    <lineage>
        <taxon>Eukaryota</taxon>
        <taxon>Metazoa</taxon>
        <taxon>Cnidaria</taxon>
        <taxon>Hydrozoa</taxon>
        <taxon>Hydroidolina</taxon>
        <taxon>Leptothecata</taxon>
        <taxon>Obeliida</taxon>
        <taxon>Clytiidae</taxon>
        <taxon>Clytia</taxon>
    </lineage>
</organism>
<dbReference type="Pfam" id="PF16177">
    <property type="entry name" value="ACAS_N"/>
    <property type="match status" value="1"/>
</dbReference>
<reference evidence="9" key="1">
    <citation type="submission" date="2021-01" db="UniProtKB">
        <authorList>
            <consortium name="EnsemblMetazoa"/>
        </authorList>
    </citation>
    <scope>IDENTIFICATION</scope>
</reference>
<dbReference type="InterPro" id="IPR000873">
    <property type="entry name" value="AMP-dep_synth/lig_dom"/>
</dbReference>
<comment type="catalytic activity">
    <reaction evidence="5">
        <text>acetate + ATP + CoA = acetyl-CoA + AMP + diphosphate</text>
        <dbReference type="Rhea" id="RHEA:23176"/>
        <dbReference type="ChEBI" id="CHEBI:30089"/>
        <dbReference type="ChEBI" id="CHEBI:30616"/>
        <dbReference type="ChEBI" id="CHEBI:33019"/>
        <dbReference type="ChEBI" id="CHEBI:57287"/>
        <dbReference type="ChEBI" id="CHEBI:57288"/>
        <dbReference type="ChEBI" id="CHEBI:456215"/>
        <dbReference type="EC" id="6.2.1.1"/>
    </reaction>
</comment>
<comment type="similarity">
    <text evidence="1 5">Belongs to the ATP-dependent AMP-binding enzyme family.</text>
</comment>
<dbReference type="GeneID" id="136799208"/>
<dbReference type="EC" id="6.2.1.1" evidence="5"/>
<dbReference type="GO" id="GO:0016208">
    <property type="term" value="F:AMP binding"/>
    <property type="evidence" value="ECO:0007669"/>
    <property type="project" value="InterPro"/>
</dbReference>
<sequence length="682" mass="76074">MSMLIRISRDLMKNNLQHAVKNNTWYQTKSRCLSIAAALQHYGPSVLGADQIKKMYEQSLSDPETFWGEHARSKLNWIKDFEQVSNSDMNTGKHEWFLNGKINVSENCLDRHVARDPDATALIWEKDEPNTHVKVSYKELLEKTCQVANVLKRKGVQKGDTVCIYMPVSPIAVACMLACTRIGAIHSVVFAGFSAEALSARINDGGSKIVITADEGLRGSKRISLKNTVDKALENCSVDNVLVYQRTGADVHMQHGRDFYLEEEMSSESVECVPEPMDSEDPLFILYTSGSTGKPKGVQHSQAGYLLYAMMTHKYVFKYEVGDIYACVADIGWITGHSYVVYGPLANGATSVLFESVPTYPDPGRYWEMVERLKVNQFYGAPTAIRLLLKFGNEFVEKYDRDTLKVLGTVGEPINEEAWHWYYDIVGQKKCPISDTWWQTETGGIVISPVPEQDVVPPKPACPMFPFFGVKPILLDEEGKELHGNDVSGLLCLGSSLPGMARTIHGDQERFLDVYYRPYPGYYFTGDGARRDAEGHYHITGRVDDVINVKGVRLGTAEVEDVMDNHDAVAETAVVGYPHEIKGQGVYAYVTLKEGISESEEDIKKELQAMVKSSIGSFAVPEMIQIAPGLPKTRSGKIMRRILRCVAANKPEDVGDISTLADDSVVEEIIANHEKLLQKMKK</sequence>
<evidence type="ECO:0000259" key="8">
    <source>
        <dbReference type="Pfam" id="PF16177"/>
    </source>
</evidence>
<dbReference type="Pfam" id="PF00501">
    <property type="entry name" value="AMP-binding"/>
    <property type="match status" value="1"/>
</dbReference>
<dbReference type="GO" id="GO:0005739">
    <property type="term" value="C:mitochondrion"/>
    <property type="evidence" value="ECO:0007669"/>
    <property type="project" value="TreeGrafter"/>
</dbReference>
<dbReference type="Pfam" id="PF13193">
    <property type="entry name" value="AMP-binding_C"/>
    <property type="match status" value="1"/>
</dbReference>
<dbReference type="AlphaFoldDB" id="A0A7M5UAB0"/>
<feature type="domain" description="AMP-dependent synthetase/ligase" evidence="6">
    <location>
        <begin position="109"/>
        <end position="496"/>
    </location>
</feature>
<dbReference type="InterPro" id="IPR045851">
    <property type="entry name" value="AMP-bd_C_sf"/>
</dbReference>
<dbReference type="FunFam" id="3.40.50.12780:FF:000001">
    <property type="entry name" value="Acetyl-coenzyme A synthetase"/>
    <property type="match status" value="1"/>
</dbReference>
<dbReference type="PANTHER" id="PTHR24095:SF14">
    <property type="entry name" value="ACETYL-COENZYME A SYNTHETASE 1"/>
    <property type="match status" value="1"/>
</dbReference>
<dbReference type="NCBIfam" id="TIGR02188">
    <property type="entry name" value="Ac_CoA_lig_AcsA"/>
    <property type="match status" value="1"/>
</dbReference>
<keyword evidence="2 5" id="KW-0436">Ligase</keyword>
<dbReference type="NCBIfam" id="NF001208">
    <property type="entry name" value="PRK00174.1"/>
    <property type="match status" value="1"/>
</dbReference>
<dbReference type="InterPro" id="IPR020845">
    <property type="entry name" value="AMP-binding_CS"/>
</dbReference>
<dbReference type="EnsemblMetazoa" id="CLYHEMT008245.1">
    <property type="protein sequence ID" value="CLYHEMP008245.1"/>
    <property type="gene ID" value="CLYHEMG008245"/>
</dbReference>
<accession>A0A7M5UAB0</accession>
<evidence type="ECO:0000256" key="4">
    <source>
        <dbReference type="ARBA" id="ARBA00022840"/>
    </source>
</evidence>
<evidence type="ECO:0000256" key="5">
    <source>
        <dbReference type="RuleBase" id="RU361147"/>
    </source>
</evidence>
<dbReference type="SUPFAM" id="SSF56801">
    <property type="entry name" value="Acetyl-CoA synthetase-like"/>
    <property type="match status" value="1"/>
</dbReference>
<dbReference type="InterPro" id="IPR011904">
    <property type="entry name" value="Ac_CoA_lig"/>
</dbReference>
<dbReference type="GO" id="GO:0019427">
    <property type="term" value="P:acetyl-CoA biosynthetic process from acetate"/>
    <property type="evidence" value="ECO:0007669"/>
    <property type="project" value="InterPro"/>
</dbReference>
<evidence type="ECO:0000313" key="9">
    <source>
        <dbReference type="EnsemblMetazoa" id="CLYHEMP008245.1"/>
    </source>
</evidence>
<dbReference type="OrthoDB" id="1706066at2759"/>
<dbReference type="Gene3D" id="3.30.300.30">
    <property type="match status" value="1"/>
</dbReference>
<proteinExistence type="inferred from homology"/>
<dbReference type="Gene3D" id="3.40.50.12780">
    <property type="entry name" value="N-terminal domain of ligase-like"/>
    <property type="match status" value="1"/>
</dbReference>
<evidence type="ECO:0000256" key="3">
    <source>
        <dbReference type="ARBA" id="ARBA00022741"/>
    </source>
</evidence>
<dbReference type="GO" id="GO:0005524">
    <property type="term" value="F:ATP binding"/>
    <property type="evidence" value="ECO:0007669"/>
    <property type="project" value="UniProtKB-UniRule"/>
</dbReference>
<name>A0A7M5UAB0_9CNID</name>
<protein>
    <recommendedName>
        <fullName evidence="5">Acetyl-coenzyme A synthetase</fullName>
        <ecNumber evidence="5">6.2.1.1</ecNumber>
    </recommendedName>
</protein>
<feature type="domain" description="AMP-binding enzyme C-terminal" evidence="7">
    <location>
        <begin position="558"/>
        <end position="637"/>
    </location>
</feature>
<dbReference type="RefSeq" id="XP_066911994.1">
    <property type="nucleotide sequence ID" value="XM_067055893.1"/>
</dbReference>
<dbReference type="PROSITE" id="PS00455">
    <property type="entry name" value="AMP_BINDING"/>
    <property type="match status" value="1"/>
</dbReference>
<dbReference type="InterPro" id="IPR032387">
    <property type="entry name" value="ACAS_N"/>
</dbReference>
<dbReference type="InterPro" id="IPR025110">
    <property type="entry name" value="AMP-bd_C"/>
</dbReference>
<dbReference type="PANTHER" id="PTHR24095">
    <property type="entry name" value="ACETYL-COENZYME A SYNTHETASE"/>
    <property type="match status" value="1"/>
</dbReference>
<evidence type="ECO:0000313" key="10">
    <source>
        <dbReference type="Proteomes" id="UP000594262"/>
    </source>
</evidence>
<feature type="domain" description="Acetyl-coenzyme A synthetase N-terminal" evidence="8">
    <location>
        <begin position="53"/>
        <end position="108"/>
    </location>
</feature>
<dbReference type="CDD" id="cd05966">
    <property type="entry name" value="ACS"/>
    <property type="match status" value="1"/>
</dbReference>
<keyword evidence="4 5" id="KW-0067">ATP-binding</keyword>
<evidence type="ECO:0000259" key="6">
    <source>
        <dbReference type="Pfam" id="PF00501"/>
    </source>
</evidence>
<evidence type="ECO:0000259" key="7">
    <source>
        <dbReference type="Pfam" id="PF13193"/>
    </source>
</evidence>
<evidence type="ECO:0000256" key="2">
    <source>
        <dbReference type="ARBA" id="ARBA00022598"/>
    </source>
</evidence>
<dbReference type="GO" id="GO:0003987">
    <property type="term" value="F:acetate-CoA ligase activity"/>
    <property type="evidence" value="ECO:0007669"/>
    <property type="project" value="UniProtKB-UniRule"/>
</dbReference>
<dbReference type="InterPro" id="IPR042099">
    <property type="entry name" value="ANL_N_sf"/>
</dbReference>